<keyword evidence="2" id="KW-1185">Reference proteome</keyword>
<protein>
    <submittedName>
        <fullName evidence="1">Uncharacterized protein</fullName>
    </submittedName>
</protein>
<reference evidence="1" key="1">
    <citation type="submission" date="2021-01" db="EMBL/GenBank/DDBJ databases">
        <title>Whole genome shotgun sequence of Virgisporangium ochraceum NBRC 16418.</title>
        <authorList>
            <person name="Komaki H."/>
            <person name="Tamura T."/>
        </authorList>
    </citation>
    <scope>NUCLEOTIDE SEQUENCE</scope>
    <source>
        <strain evidence="1">NBRC 16418</strain>
    </source>
</reference>
<dbReference type="RefSeq" id="WP_203927841.1">
    <property type="nucleotide sequence ID" value="NZ_BOPH01000034.1"/>
</dbReference>
<dbReference type="AlphaFoldDB" id="A0A8J4EAT7"/>
<organism evidence="1 2">
    <name type="scientific">Virgisporangium ochraceum</name>
    <dbReference type="NCBI Taxonomy" id="65505"/>
    <lineage>
        <taxon>Bacteria</taxon>
        <taxon>Bacillati</taxon>
        <taxon>Actinomycetota</taxon>
        <taxon>Actinomycetes</taxon>
        <taxon>Micromonosporales</taxon>
        <taxon>Micromonosporaceae</taxon>
        <taxon>Virgisporangium</taxon>
    </lineage>
</organism>
<sequence>MTAVVPVGHYLGPIHDEAAGQVRFRVRVGREPEPLDTAVEAAVWLAAHSHPDLPPGTVWTRERVLGLLPDPAGAVDAFATLLRDGLLAEVDDGFADRYRVVPLTFGVGWQYDESGFALGTEGRRVSVGAPVLAVWERGADFATLRQACADADPRAPAAALAAMVAELHRLLAVSAVYVDVAPVATLDAATSR</sequence>
<name>A0A8J4EAT7_9ACTN</name>
<accession>A0A8J4EAT7</accession>
<dbReference type="EMBL" id="BOPH01000034">
    <property type="protein sequence ID" value="GIJ67884.1"/>
    <property type="molecule type" value="Genomic_DNA"/>
</dbReference>
<proteinExistence type="predicted"/>
<evidence type="ECO:0000313" key="2">
    <source>
        <dbReference type="Proteomes" id="UP000635606"/>
    </source>
</evidence>
<gene>
    <name evidence="1" type="ORF">Voc01_028010</name>
</gene>
<evidence type="ECO:0000313" key="1">
    <source>
        <dbReference type="EMBL" id="GIJ67884.1"/>
    </source>
</evidence>
<comment type="caution">
    <text evidence="1">The sequence shown here is derived from an EMBL/GenBank/DDBJ whole genome shotgun (WGS) entry which is preliminary data.</text>
</comment>
<dbReference type="Proteomes" id="UP000635606">
    <property type="component" value="Unassembled WGS sequence"/>
</dbReference>